<evidence type="ECO:0000313" key="2">
    <source>
        <dbReference type="EMBL" id="KAE9531574.1"/>
    </source>
</evidence>
<keyword evidence="1" id="KW-0812">Transmembrane</keyword>
<feature type="non-terminal residue" evidence="2">
    <location>
        <position position="1"/>
    </location>
</feature>
<keyword evidence="1" id="KW-1133">Transmembrane helix</keyword>
<name>A0A6G0TF56_APHGL</name>
<dbReference type="AlphaFoldDB" id="A0A6G0TF56"/>
<gene>
    <name evidence="2" type="ORF">AGLY_010780</name>
</gene>
<sequence length="220" mass="25628">LDINNNMIYLIFSILKLKYNYYNARYLYSSIIKNLELNITNLKYSIETKENIPHNNRYHKHIVGNGLKAVFPNLGDAPLDRSFREIKKSKGPCLKKTNISFNKSNKYYVLWIIIFKIIYLVDFHSSFTYQTYYSMHLLFFKKSMVLNIGIMIKTLSGDQHHCNTYVPRLVKQSNAPTPGLHKCLILSPSKSTNKPQVVIGLPDETHALIIYCQCYVFFAK</sequence>
<protein>
    <submittedName>
        <fullName evidence="2">Uncharacterized protein</fullName>
    </submittedName>
</protein>
<proteinExistence type="predicted"/>
<organism evidence="2 3">
    <name type="scientific">Aphis glycines</name>
    <name type="common">Soybean aphid</name>
    <dbReference type="NCBI Taxonomy" id="307491"/>
    <lineage>
        <taxon>Eukaryota</taxon>
        <taxon>Metazoa</taxon>
        <taxon>Ecdysozoa</taxon>
        <taxon>Arthropoda</taxon>
        <taxon>Hexapoda</taxon>
        <taxon>Insecta</taxon>
        <taxon>Pterygota</taxon>
        <taxon>Neoptera</taxon>
        <taxon>Paraneoptera</taxon>
        <taxon>Hemiptera</taxon>
        <taxon>Sternorrhyncha</taxon>
        <taxon>Aphidomorpha</taxon>
        <taxon>Aphidoidea</taxon>
        <taxon>Aphididae</taxon>
        <taxon>Aphidini</taxon>
        <taxon>Aphis</taxon>
        <taxon>Aphis</taxon>
    </lineage>
</organism>
<evidence type="ECO:0000256" key="1">
    <source>
        <dbReference type="SAM" id="Phobius"/>
    </source>
</evidence>
<dbReference type="EMBL" id="VYZN01000041">
    <property type="protein sequence ID" value="KAE9531574.1"/>
    <property type="molecule type" value="Genomic_DNA"/>
</dbReference>
<keyword evidence="3" id="KW-1185">Reference proteome</keyword>
<comment type="caution">
    <text evidence="2">The sequence shown here is derived from an EMBL/GenBank/DDBJ whole genome shotgun (WGS) entry which is preliminary data.</text>
</comment>
<accession>A0A6G0TF56</accession>
<keyword evidence="1" id="KW-0472">Membrane</keyword>
<reference evidence="2 3" key="1">
    <citation type="submission" date="2019-08" db="EMBL/GenBank/DDBJ databases">
        <title>The genome of the soybean aphid Biotype 1, its phylome, world population structure and adaptation to the North American continent.</title>
        <authorList>
            <person name="Giordano R."/>
            <person name="Donthu R.K."/>
            <person name="Hernandez A.G."/>
            <person name="Wright C.L."/>
            <person name="Zimin A.V."/>
        </authorList>
    </citation>
    <scope>NUCLEOTIDE SEQUENCE [LARGE SCALE GENOMIC DNA]</scope>
    <source>
        <tissue evidence="2">Whole aphids</tissue>
    </source>
</reference>
<dbReference type="Proteomes" id="UP000475862">
    <property type="component" value="Unassembled WGS sequence"/>
</dbReference>
<evidence type="ECO:0000313" key="3">
    <source>
        <dbReference type="Proteomes" id="UP000475862"/>
    </source>
</evidence>
<feature type="transmembrane region" description="Helical" evidence="1">
    <location>
        <begin position="108"/>
        <end position="127"/>
    </location>
</feature>